<keyword evidence="1" id="KW-1133">Transmembrane helix</keyword>
<proteinExistence type="predicted"/>
<protein>
    <submittedName>
        <fullName evidence="2">Uncharacterized protein</fullName>
    </submittedName>
</protein>
<dbReference type="EMBL" id="WTXG01000149">
    <property type="protein sequence ID" value="KAI0291656.1"/>
    <property type="molecule type" value="Genomic_DNA"/>
</dbReference>
<feature type="transmembrane region" description="Helical" evidence="1">
    <location>
        <begin position="69"/>
        <end position="90"/>
    </location>
</feature>
<dbReference type="Proteomes" id="UP001203297">
    <property type="component" value="Unassembled WGS sequence"/>
</dbReference>
<gene>
    <name evidence="2" type="ORF">B0F90DRAFT_341033</name>
</gene>
<name>A0AAD4LVG0_9AGAM</name>
<evidence type="ECO:0000313" key="2">
    <source>
        <dbReference type="EMBL" id="KAI0291656.1"/>
    </source>
</evidence>
<feature type="transmembrane region" description="Helical" evidence="1">
    <location>
        <begin position="26"/>
        <end position="48"/>
    </location>
</feature>
<feature type="transmembrane region" description="Helical" evidence="1">
    <location>
        <begin position="134"/>
        <end position="158"/>
    </location>
</feature>
<accession>A0AAD4LVG0</accession>
<dbReference type="AlphaFoldDB" id="A0AAD4LVG0"/>
<keyword evidence="1" id="KW-0472">Membrane</keyword>
<evidence type="ECO:0000313" key="3">
    <source>
        <dbReference type="Proteomes" id="UP001203297"/>
    </source>
</evidence>
<keyword evidence="1" id="KW-0812">Transmembrane</keyword>
<sequence>MSLRPPPRTDVAYELPSTIKSLNDGWLSTFQTTAAASGLFAVVEVVLLNFIKDPVHYTHPHTRAARQALLVFSYCGLLFSCSATISSLVLTDEFGELPVRASRKSDPIKQGLFDSSSASLLEVYGARRSWRWLMWHWLLSLTAAIACLITQILIYVWIEEPFSVQ</sequence>
<organism evidence="2 3">
    <name type="scientific">Multifurca ochricompacta</name>
    <dbReference type="NCBI Taxonomy" id="376703"/>
    <lineage>
        <taxon>Eukaryota</taxon>
        <taxon>Fungi</taxon>
        <taxon>Dikarya</taxon>
        <taxon>Basidiomycota</taxon>
        <taxon>Agaricomycotina</taxon>
        <taxon>Agaricomycetes</taxon>
        <taxon>Russulales</taxon>
        <taxon>Russulaceae</taxon>
        <taxon>Multifurca</taxon>
    </lineage>
</organism>
<evidence type="ECO:0000256" key="1">
    <source>
        <dbReference type="SAM" id="Phobius"/>
    </source>
</evidence>
<reference evidence="2" key="1">
    <citation type="journal article" date="2022" name="New Phytol.">
        <title>Evolutionary transition to the ectomycorrhizal habit in the genomes of a hyperdiverse lineage of mushroom-forming fungi.</title>
        <authorList>
            <person name="Looney B."/>
            <person name="Miyauchi S."/>
            <person name="Morin E."/>
            <person name="Drula E."/>
            <person name="Courty P.E."/>
            <person name="Kohler A."/>
            <person name="Kuo A."/>
            <person name="LaButti K."/>
            <person name="Pangilinan J."/>
            <person name="Lipzen A."/>
            <person name="Riley R."/>
            <person name="Andreopoulos W."/>
            <person name="He G."/>
            <person name="Johnson J."/>
            <person name="Nolan M."/>
            <person name="Tritt A."/>
            <person name="Barry K.W."/>
            <person name="Grigoriev I.V."/>
            <person name="Nagy L.G."/>
            <person name="Hibbett D."/>
            <person name="Henrissat B."/>
            <person name="Matheny P.B."/>
            <person name="Labbe J."/>
            <person name="Martin F.M."/>
        </authorList>
    </citation>
    <scope>NUCLEOTIDE SEQUENCE</scope>
    <source>
        <strain evidence="2">BPL690</strain>
    </source>
</reference>
<comment type="caution">
    <text evidence="2">The sequence shown here is derived from an EMBL/GenBank/DDBJ whole genome shotgun (WGS) entry which is preliminary data.</text>
</comment>
<keyword evidence="3" id="KW-1185">Reference proteome</keyword>